<keyword evidence="1" id="KW-0472">Membrane</keyword>
<comment type="caution">
    <text evidence="2">The sequence shown here is derived from an EMBL/GenBank/DDBJ whole genome shotgun (WGS) entry which is preliminary data.</text>
</comment>
<protein>
    <submittedName>
        <fullName evidence="2">Uncharacterized protein</fullName>
    </submittedName>
</protein>
<keyword evidence="3" id="KW-1185">Reference proteome</keyword>
<reference evidence="2 3" key="2">
    <citation type="submission" date="2016-08" db="EMBL/GenBank/DDBJ databases">
        <title>Pervasive Adenine N6-methylation of Active Genes in Fungi.</title>
        <authorList>
            <consortium name="DOE Joint Genome Institute"/>
            <person name="Mondo S.J."/>
            <person name="Dannebaum R.O."/>
            <person name="Kuo R.C."/>
            <person name="Labutti K."/>
            <person name="Haridas S."/>
            <person name="Kuo A."/>
            <person name="Salamov A."/>
            <person name="Ahrendt S.R."/>
            <person name="Lipzen A."/>
            <person name="Sullivan W."/>
            <person name="Andreopoulos W.B."/>
            <person name="Clum A."/>
            <person name="Lindquist E."/>
            <person name="Daum C."/>
            <person name="Ramamoorthy G.K."/>
            <person name="Gryganskyi A."/>
            <person name="Culley D."/>
            <person name="Magnuson J.K."/>
            <person name="James T.Y."/>
            <person name="O'Malley M.A."/>
            <person name="Stajich J.E."/>
            <person name="Spatafora J.W."/>
            <person name="Visel A."/>
            <person name="Grigoriev I.V."/>
        </authorList>
    </citation>
    <scope>NUCLEOTIDE SEQUENCE [LARGE SCALE GENOMIC DNA]</scope>
    <source>
        <strain evidence="2 3">S4</strain>
    </source>
</reference>
<keyword evidence="1" id="KW-1133">Transmembrane helix</keyword>
<accession>A0A1Y1VQ64</accession>
<organism evidence="2 3">
    <name type="scientific">Anaeromyces robustus</name>
    <dbReference type="NCBI Taxonomy" id="1754192"/>
    <lineage>
        <taxon>Eukaryota</taxon>
        <taxon>Fungi</taxon>
        <taxon>Fungi incertae sedis</taxon>
        <taxon>Chytridiomycota</taxon>
        <taxon>Chytridiomycota incertae sedis</taxon>
        <taxon>Neocallimastigomycetes</taxon>
        <taxon>Neocallimastigales</taxon>
        <taxon>Neocallimastigaceae</taxon>
        <taxon>Anaeromyces</taxon>
    </lineage>
</organism>
<dbReference type="AlphaFoldDB" id="A0A1Y1VQ64"/>
<sequence>MDREELDKKKDVKRIKVELEDKTIDEMKEMIITSLRIKLENYKDKCFNYKAMIIKNENEILDMDISNYFGQCILRIEDEIMNDGDRLFIKIVGDNRISIKDIKFIMVVAEIISGTLIVKTIVGAAHGAVVMGSICSWAGPLGTIGGAATGALIGAAAAIWTPFI</sequence>
<name>A0A1Y1VQ64_9FUNG</name>
<keyword evidence="1" id="KW-0812">Transmembrane</keyword>
<feature type="transmembrane region" description="Helical" evidence="1">
    <location>
        <begin position="137"/>
        <end position="160"/>
    </location>
</feature>
<reference evidence="2 3" key="1">
    <citation type="submission" date="2016-08" db="EMBL/GenBank/DDBJ databases">
        <title>A Parts List for Fungal Cellulosomes Revealed by Comparative Genomics.</title>
        <authorList>
            <consortium name="DOE Joint Genome Institute"/>
            <person name="Haitjema C.H."/>
            <person name="Gilmore S.P."/>
            <person name="Henske J.K."/>
            <person name="Solomon K.V."/>
            <person name="De Groot R."/>
            <person name="Kuo A."/>
            <person name="Mondo S.J."/>
            <person name="Salamov A.A."/>
            <person name="Labutti K."/>
            <person name="Zhao Z."/>
            <person name="Chiniquy J."/>
            <person name="Barry K."/>
            <person name="Brewer H.M."/>
            <person name="Purvine S.O."/>
            <person name="Wright A.T."/>
            <person name="Boxma B."/>
            <person name="Van Alen T."/>
            <person name="Hackstein J.H."/>
            <person name="Baker S.E."/>
            <person name="Grigoriev I.V."/>
            <person name="O'Malley M.A."/>
        </authorList>
    </citation>
    <scope>NUCLEOTIDE SEQUENCE [LARGE SCALE GENOMIC DNA]</scope>
    <source>
        <strain evidence="2 3">S4</strain>
    </source>
</reference>
<gene>
    <name evidence="2" type="ORF">BCR32DRAFT_287876</name>
</gene>
<evidence type="ECO:0000313" key="3">
    <source>
        <dbReference type="Proteomes" id="UP000193944"/>
    </source>
</evidence>
<evidence type="ECO:0000256" key="1">
    <source>
        <dbReference type="SAM" id="Phobius"/>
    </source>
</evidence>
<proteinExistence type="predicted"/>
<dbReference type="Proteomes" id="UP000193944">
    <property type="component" value="Unassembled WGS sequence"/>
</dbReference>
<dbReference type="EMBL" id="MCFG01000658">
    <property type="protein sequence ID" value="ORX63293.1"/>
    <property type="molecule type" value="Genomic_DNA"/>
</dbReference>
<evidence type="ECO:0000313" key="2">
    <source>
        <dbReference type="EMBL" id="ORX63293.1"/>
    </source>
</evidence>
<feature type="transmembrane region" description="Helical" evidence="1">
    <location>
        <begin position="104"/>
        <end position="125"/>
    </location>
</feature>